<evidence type="ECO:0000313" key="1">
    <source>
        <dbReference type="EMBL" id="RXG31986.1"/>
    </source>
</evidence>
<protein>
    <submittedName>
        <fullName evidence="1">Uncharacterized protein</fullName>
    </submittedName>
</protein>
<evidence type="ECO:0000313" key="2">
    <source>
        <dbReference type="Proteomes" id="UP000290608"/>
    </source>
</evidence>
<dbReference type="AlphaFoldDB" id="A0A4Q0PN51"/>
<name>A0A4Q0PN51_9FLAO</name>
<proteinExistence type="predicted"/>
<gene>
    <name evidence="1" type="ORF">DSL99_1288</name>
</gene>
<reference evidence="1 2" key="1">
    <citation type="submission" date="2018-07" db="EMBL/GenBank/DDBJ databases">
        <title>Leeuwenhoekiella genomics.</title>
        <authorList>
            <person name="Tahon G."/>
            <person name="Willems A."/>
        </authorList>
    </citation>
    <scope>NUCLEOTIDE SEQUENCE [LARGE SCALE GENOMIC DNA]</scope>
    <source>
        <strain evidence="1 2">LMG 1345</strain>
    </source>
</reference>
<comment type="caution">
    <text evidence="1">The sequence shown here is derived from an EMBL/GenBank/DDBJ whole genome shotgun (WGS) entry which is preliminary data.</text>
</comment>
<organism evidence="1 2">
    <name type="scientific">Leeuwenhoekiella marinoflava</name>
    <dbReference type="NCBI Taxonomy" id="988"/>
    <lineage>
        <taxon>Bacteria</taxon>
        <taxon>Pseudomonadati</taxon>
        <taxon>Bacteroidota</taxon>
        <taxon>Flavobacteriia</taxon>
        <taxon>Flavobacteriales</taxon>
        <taxon>Flavobacteriaceae</taxon>
        <taxon>Leeuwenhoekiella</taxon>
    </lineage>
</organism>
<dbReference type="RefSeq" id="WP_073098463.1">
    <property type="nucleotide sequence ID" value="NZ_QOVL01000005.1"/>
</dbReference>
<accession>A0A4Q0PN51</accession>
<dbReference type="Proteomes" id="UP000290608">
    <property type="component" value="Unassembled WGS sequence"/>
</dbReference>
<dbReference type="EMBL" id="QOVL01000005">
    <property type="protein sequence ID" value="RXG31986.1"/>
    <property type="molecule type" value="Genomic_DNA"/>
</dbReference>
<sequence>MVLSAAFHLLSDYRVDLFQVAEKEFGKNIPEKCRIGIKGEGYNGGVVFPQKEIKSWIELRCKIMKQIN</sequence>